<dbReference type="EMBL" id="ACEA01000052">
    <property type="protein sequence ID" value="EEG22950.1"/>
    <property type="molecule type" value="Genomic_DNA"/>
</dbReference>
<protein>
    <submittedName>
        <fullName evidence="1">Uncharacterized protein</fullName>
    </submittedName>
</protein>
<accession>C0DY93</accession>
<proteinExistence type="predicted"/>
<dbReference type="Proteomes" id="UP000005837">
    <property type="component" value="Unassembled WGS sequence"/>
</dbReference>
<evidence type="ECO:0000313" key="2">
    <source>
        <dbReference type="Proteomes" id="UP000005837"/>
    </source>
</evidence>
<evidence type="ECO:0000313" key="1">
    <source>
        <dbReference type="EMBL" id="EEG22950.1"/>
    </source>
</evidence>
<gene>
    <name evidence="1" type="ORF">EIKCOROL_02355</name>
</gene>
<organism evidence="1 2">
    <name type="scientific">Eikenella corrodens ATCC 23834</name>
    <dbReference type="NCBI Taxonomy" id="546274"/>
    <lineage>
        <taxon>Bacteria</taxon>
        <taxon>Pseudomonadati</taxon>
        <taxon>Pseudomonadota</taxon>
        <taxon>Betaproteobacteria</taxon>
        <taxon>Neisseriales</taxon>
        <taxon>Neisseriaceae</taxon>
        <taxon>Eikenella</taxon>
    </lineage>
</organism>
<reference evidence="1 2" key="1">
    <citation type="submission" date="2009-01" db="EMBL/GenBank/DDBJ databases">
        <authorList>
            <person name="Fulton L."/>
            <person name="Clifton S."/>
            <person name="Chinwalla A.T."/>
            <person name="Mitreva M."/>
            <person name="Sodergren E."/>
            <person name="Weinstock G."/>
            <person name="Clifton S."/>
            <person name="Dooling D.J."/>
            <person name="Fulton B."/>
            <person name="Minx P."/>
            <person name="Pepin K.H."/>
            <person name="Johnson M."/>
            <person name="Bhonagiri V."/>
            <person name="Nash W.E."/>
            <person name="Mardis E.R."/>
            <person name="Wilson R.K."/>
        </authorList>
    </citation>
    <scope>NUCLEOTIDE SEQUENCE [LARGE SCALE GENOMIC DNA]</scope>
    <source>
        <strain evidence="1 2">ATCC 23834</strain>
    </source>
</reference>
<name>C0DY93_EIKCO</name>
<dbReference type="HOGENOM" id="CLU_3061124_0_0_4"/>
<dbReference type="AlphaFoldDB" id="C0DY93"/>
<sequence>MPARCSGGRLIIHCYIVIFILNGRACKPYGNSGAAKPPARHISCVEALFSGSL</sequence>
<comment type="caution">
    <text evidence="1">The sequence shown here is derived from an EMBL/GenBank/DDBJ whole genome shotgun (WGS) entry which is preliminary data.</text>
</comment>